<dbReference type="InParanoid" id="C5KID2"/>
<dbReference type="Proteomes" id="UP000007800">
    <property type="component" value="Unassembled WGS sequence"/>
</dbReference>
<evidence type="ECO:0000313" key="2">
    <source>
        <dbReference type="EMBL" id="EER15759.1"/>
    </source>
</evidence>
<dbReference type="AlphaFoldDB" id="C5KID2"/>
<evidence type="ECO:0000313" key="3">
    <source>
        <dbReference type="Proteomes" id="UP000007800"/>
    </source>
</evidence>
<dbReference type="OrthoDB" id="10335086at2759"/>
<sequence length="196" mass="22461">MTHRSPVSRPAQGATHLAGEVTECEVSPEVLTWTTTIPCWHSLDLNQILTMKIRKALSSIRSHLPQRPIGVGGLSPDAVEEVMVACKRCVALAFKVKKLEAELSCSNERNHKLSKELRELRASRHEWEDQRDKYIDRLARVKEWVKLTKVKHKMEKAALMRAHEEELVMALSRQMESHKHDKGFDDDDHRLSSVVL</sequence>
<proteinExistence type="predicted"/>
<protein>
    <submittedName>
        <fullName evidence="2">Uncharacterized protein</fullName>
    </submittedName>
</protein>
<dbReference type="EMBL" id="GG673121">
    <property type="protein sequence ID" value="EER15759.1"/>
    <property type="molecule type" value="Genomic_DNA"/>
</dbReference>
<accession>C5KID2</accession>
<dbReference type="RefSeq" id="XP_002783963.1">
    <property type="nucleotide sequence ID" value="XM_002783917.1"/>
</dbReference>
<organism evidence="3">
    <name type="scientific">Perkinsus marinus (strain ATCC 50983 / TXsc)</name>
    <dbReference type="NCBI Taxonomy" id="423536"/>
    <lineage>
        <taxon>Eukaryota</taxon>
        <taxon>Sar</taxon>
        <taxon>Alveolata</taxon>
        <taxon>Perkinsozoa</taxon>
        <taxon>Perkinsea</taxon>
        <taxon>Perkinsida</taxon>
        <taxon>Perkinsidae</taxon>
        <taxon>Perkinsus</taxon>
    </lineage>
</organism>
<dbReference type="GeneID" id="9060445"/>
<name>C5KID2_PERM5</name>
<feature type="coiled-coil region" evidence="1">
    <location>
        <begin position="96"/>
        <end position="137"/>
    </location>
</feature>
<keyword evidence="3" id="KW-1185">Reference proteome</keyword>
<evidence type="ECO:0000256" key="1">
    <source>
        <dbReference type="SAM" id="Coils"/>
    </source>
</evidence>
<gene>
    <name evidence="2" type="ORF">Pmar_PMAR010355</name>
</gene>
<reference evidence="2 3" key="1">
    <citation type="submission" date="2008-07" db="EMBL/GenBank/DDBJ databases">
        <authorList>
            <person name="El-Sayed N."/>
            <person name="Caler E."/>
            <person name="Inman J."/>
            <person name="Amedeo P."/>
            <person name="Hass B."/>
            <person name="Wortman J."/>
        </authorList>
    </citation>
    <scope>NUCLEOTIDE SEQUENCE [LARGE SCALE GENOMIC DNA]</scope>
    <source>
        <strain evidence="3">ATCC 50983 / TXsc</strain>
    </source>
</reference>
<keyword evidence="1" id="KW-0175">Coiled coil</keyword>